<dbReference type="InterPro" id="IPR000182">
    <property type="entry name" value="GNAT_dom"/>
</dbReference>
<gene>
    <name evidence="2" type="ORF">GSF08_03820</name>
</gene>
<dbReference type="Gene3D" id="3.40.630.30">
    <property type="match status" value="1"/>
</dbReference>
<sequence>MIIRKANIRDLTFLKEMYQKLVENMIKHQIFIWDDVYPSEFLEEDIQNEQLYVLEDEAVIKAAFALCCSNDGEKYVEWPLSQKNAFYIDRFGVNVDCLRQGIGSIALQEAAVLSQSKDAEVLRLFVVDSNLPAIKLYEKNDFIRAQGIYEEKIDEDITFYEYGYELVLRSARVKKLE</sequence>
<dbReference type="InterPro" id="IPR016181">
    <property type="entry name" value="Acyl_CoA_acyltransferase"/>
</dbReference>
<reference evidence="2 3" key="2">
    <citation type="submission" date="2020-01" db="EMBL/GenBank/DDBJ databases">
        <title>Clostridiaceae sp. nov. isolated from the gut of human by culturomics.</title>
        <authorList>
            <person name="Chang Y."/>
        </authorList>
    </citation>
    <scope>NUCLEOTIDE SEQUENCE [LARGE SCALE GENOMIC DNA]</scope>
    <source>
        <strain evidence="2 3">DONG20-135</strain>
    </source>
</reference>
<keyword evidence="2" id="KW-0808">Transferase</keyword>
<comment type="caution">
    <text evidence="2">The sequence shown here is derived from an EMBL/GenBank/DDBJ whole genome shotgun (WGS) entry which is preliminary data.</text>
</comment>
<dbReference type="SUPFAM" id="SSF55729">
    <property type="entry name" value="Acyl-CoA N-acyltransferases (Nat)"/>
    <property type="match status" value="1"/>
</dbReference>
<evidence type="ECO:0000313" key="3">
    <source>
        <dbReference type="Proteomes" id="UP000434036"/>
    </source>
</evidence>
<dbReference type="AlphaFoldDB" id="A0A6N8U8M7"/>
<accession>A0A6N8U8M7</accession>
<organism evidence="2 3">
    <name type="scientific">Copranaerobaculum intestinale</name>
    <dbReference type="NCBI Taxonomy" id="2692629"/>
    <lineage>
        <taxon>Bacteria</taxon>
        <taxon>Bacillati</taxon>
        <taxon>Bacillota</taxon>
        <taxon>Erysipelotrichia</taxon>
        <taxon>Erysipelotrichales</taxon>
        <taxon>Erysipelotrichaceae</taxon>
        <taxon>Copranaerobaculum</taxon>
    </lineage>
</organism>
<dbReference type="Pfam" id="PF00583">
    <property type="entry name" value="Acetyltransf_1"/>
    <property type="match status" value="1"/>
</dbReference>
<dbReference type="GO" id="GO:0016747">
    <property type="term" value="F:acyltransferase activity, transferring groups other than amino-acyl groups"/>
    <property type="evidence" value="ECO:0007669"/>
    <property type="project" value="InterPro"/>
</dbReference>
<evidence type="ECO:0000313" key="2">
    <source>
        <dbReference type="EMBL" id="MXQ73063.1"/>
    </source>
</evidence>
<proteinExistence type="predicted"/>
<dbReference type="Proteomes" id="UP000434036">
    <property type="component" value="Unassembled WGS sequence"/>
</dbReference>
<keyword evidence="3" id="KW-1185">Reference proteome</keyword>
<reference evidence="2 3" key="1">
    <citation type="submission" date="2019-12" db="EMBL/GenBank/DDBJ databases">
        <authorList>
            <person name="Yang R."/>
        </authorList>
    </citation>
    <scope>NUCLEOTIDE SEQUENCE [LARGE SCALE GENOMIC DNA]</scope>
    <source>
        <strain evidence="2 3">DONG20-135</strain>
    </source>
</reference>
<dbReference type="EMBL" id="WUUQ01000001">
    <property type="protein sequence ID" value="MXQ73063.1"/>
    <property type="molecule type" value="Genomic_DNA"/>
</dbReference>
<dbReference type="PROSITE" id="PS51186">
    <property type="entry name" value="GNAT"/>
    <property type="match status" value="1"/>
</dbReference>
<protein>
    <submittedName>
        <fullName evidence="2">GNAT family N-acetyltransferase</fullName>
    </submittedName>
</protein>
<dbReference type="RefSeq" id="WP_160624488.1">
    <property type="nucleotide sequence ID" value="NZ_WUUQ01000001.1"/>
</dbReference>
<name>A0A6N8U8M7_9FIRM</name>
<evidence type="ECO:0000259" key="1">
    <source>
        <dbReference type="PROSITE" id="PS51186"/>
    </source>
</evidence>
<feature type="domain" description="N-acetyltransferase" evidence="1">
    <location>
        <begin position="1"/>
        <end position="169"/>
    </location>
</feature>